<dbReference type="InterPro" id="IPR052195">
    <property type="entry name" value="Bact_Alkyl/Aryl-Sulfatase"/>
</dbReference>
<gene>
    <name evidence="1" type="ORF">K7432_016763</name>
</gene>
<dbReference type="Gene3D" id="3.60.15.30">
    <property type="entry name" value="Metallo-beta-lactamase domain"/>
    <property type="match status" value="1"/>
</dbReference>
<evidence type="ECO:0000313" key="2">
    <source>
        <dbReference type="Proteomes" id="UP001479436"/>
    </source>
</evidence>
<organism evidence="1 2">
    <name type="scientific">Basidiobolus ranarum</name>
    <dbReference type="NCBI Taxonomy" id="34480"/>
    <lineage>
        <taxon>Eukaryota</taxon>
        <taxon>Fungi</taxon>
        <taxon>Fungi incertae sedis</taxon>
        <taxon>Zoopagomycota</taxon>
        <taxon>Entomophthoromycotina</taxon>
        <taxon>Basidiobolomycetes</taxon>
        <taxon>Basidiobolales</taxon>
        <taxon>Basidiobolaceae</taxon>
        <taxon>Basidiobolus</taxon>
    </lineage>
</organism>
<dbReference type="Proteomes" id="UP001479436">
    <property type="component" value="Unassembled WGS sequence"/>
</dbReference>
<protein>
    <submittedName>
        <fullName evidence="1">Uncharacterized protein</fullName>
    </submittedName>
</protein>
<dbReference type="EMBL" id="JASJQH010009863">
    <property type="protein sequence ID" value="KAK9674959.1"/>
    <property type="molecule type" value="Genomic_DNA"/>
</dbReference>
<name>A0ABR2VM90_9FUNG</name>
<dbReference type="InterPro" id="IPR036866">
    <property type="entry name" value="RibonucZ/Hydroxyglut_hydro"/>
</dbReference>
<accession>A0ABR2VM90</accession>
<comment type="caution">
    <text evidence="1">The sequence shown here is derived from an EMBL/GenBank/DDBJ whole genome shotgun (WGS) entry which is preliminary data.</text>
</comment>
<reference evidence="1 2" key="1">
    <citation type="submission" date="2023-04" db="EMBL/GenBank/DDBJ databases">
        <title>Genome of Basidiobolus ranarum AG-B5.</title>
        <authorList>
            <person name="Stajich J.E."/>
            <person name="Carter-House D."/>
            <person name="Gryganskyi A."/>
        </authorList>
    </citation>
    <scope>NUCLEOTIDE SEQUENCE [LARGE SCALE GENOMIC DNA]</scope>
    <source>
        <strain evidence="1 2">AG-B5</strain>
    </source>
</reference>
<dbReference type="PANTHER" id="PTHR43223:SF1">
    <property type="entry name" value="ALKYL_ARYL-SULFATASE BDS1"/>
    <property type="match status" value="1"/>
</dbReference>
<sequence length="109" mass="12116">MYSTSLTSPKGATAFTKSLNAAALADLPFHDKQDFTDAHRGFIMDFPDRKIFRDDLNSQGTSACAVNMNDYNFIDRHHSAPGPATVHPSLWRQAQLNSLSGLFKRSDLE</sequence>
<keyword evidence="2" id="KW-1185">Reference proteome</keyword>
<dbReference type="SUPFAM" id="SSF56281">
    <property type="entry name" value="Metallo-hydrolase/oxidoreductase"/>
    <property type="match status" value="1"/>
</dbReference>
<proteinExistence type="predicted"/>
<evidence type="ECO:0000313" key="1">
    <source>
        <dbReference type="EMBL" id="KAK9674959.1"/>
    </source>
</evidence>
<dbReference type="PANTHER" id="PTHR43223">
    <property type="entry name" value="ALKYL/ARYL-SULFATASE"/>
    <property type="match status" value="1"/>
</dbReference>